<dbReference type="InterPro" id="IPR027417">
    <property type="entry name" value="P-loop_NTPase"/>
</dbReference>
<evidence type="ECO:0000313" key="2">
    <source>
        <dbReference type="EMBL" id="QJX80607.1"/>
    </source>
</evidence>
<dbReference type="PANTHER" id="PTHR30121:SF6">
    <property type="entry name" value="SLR6007 PROTEIN"/>
    <property type="match status" value="1"/>
</dbReference>
<accession>A0A6M6E7S1</accession>
<protein>
    <recommendedName>
        <fullName evidence="1">TraG P-loop domain-containing protein</fullName>
    </recommendedName>
</protein>
<name>A0A6M6E7S1_PRIMG</name>
<dbReference type="Pfam" id="PF19044">
    <property type="entry name" value="P-loop_TraG"/>
    <property type="match status" value="1"/>
</dbReference>
<dbReference type="Gene3D" id="3.40.50.300">
    <property type="entry name" value="P-loop containing nucleotide triphosphate hydrolases"/>
    <property type="match status" value="1"/>
</dbReference>
<organism evidence="2 3">
    <name type="scientific">Priestia megaterium</name>
    <name type="common">Bacillus megaterium</name>
    <dbReference type="NCBI Taxonomy" id="1404"/>
    <lineage>
        <taxon>Bacteria</taxon>
        <taxon>Bacillati</taxon>
        <taxon>Bacillota</taxon>
        <taxon>Bacilli</taxon>
        <taxon>Bacillales</taxon>
        <taxon>Bacillaceae</taxon>
        <taxon>Priestia</taxon>
    </lineage>
</organism>
<proteinExistence type="predicted"/>
<reference evidence="2 3" key="1">
    <citation type="submission" date="2019-10" db="EMBL/GenBank/DDBJ databases">
        <title>Complete genome sequences for adaption low water activity.</title>
        <authorList>
            <person name="Zhao L."/>
            <person name="Zhong J."/>
        </authorList>
    </citation>
    <scope>NUCLEOTIDE SEQUENCE [LARGE SCALE GENOMIC DNA]</scope>
    <source>
        <strain evidence="2 3">FDU301</strain>
        <plasmid evidence="3">pfdu301a</plasmid>
    </source>
</reference>
<dbReference type="CDD" id="cd01127">
    <property type="entry name" value="TrwB_TraG_TraD_VirD4"/>
    <property type="match status" value="1"/>
</dbReference>
<evidence type="ECO:0000313" key="3">
    <source>
        <dbReference type="Proteomes" id="UP000501076"/>
    </source>
</evidence>
<sequence>MKDIYERILDSLVPKYKYSESWGRTKSYFVKLEAIRHYLMGTRVIVIDPQNEYRAITESLGGQFINLSSNSKDRINPLEITADVELEEDARSFLSTKIMDVFLIIQVMLGKDKKLSANEKRAILYAIQKMYERFGITDAGYQMNAEDELVINEEFIMVGNSSQKMPTLSDLDTSMREIKDSSEIAKELEPFVNGVMDLFNGETNVDLNNDFVVFGIRDLEQSMTDVAMFICLEFIWNKIKSGDKKRRLIIVDEAWIMLKNESSGRFLEKVAKTARKFNAGLSIVSQNVRDFMENGGESIISNTSMQILLKQNPNELHYLEAVLGITESEKGLLRTAERGEALMYVGQNKTLVKITANDFEHQLCISGAEE</sequence>
<dbReference type="SUPFAM" id="SSF52540">
    <property type="entry name" value="P-loop containing nucleoside triphosphate hydrolases"/>
    <property type="match status" value="1"/>
</dbReference>
<dbReference type="InterPro" id="IPR043964">
    <property type="entry name" value="P-loop_TraG"/>
</dbReference>
<dbReference type="EMBL" id="CP045273">
    <property type="protein sequence ID" value="QJX80607.1"/>
    <property type="molecule type" value="Genomic_DNA"/>
</dbReference>
<dbReference type="Proteomes" id="UP000501076">
    <property type="component" value="Plasmid pFDU301A"/>
</dbReference>
<geneLocation type="plasmid" evidence="3">
    <name>pfdu301a</name>
</geneLocation>
<dbReference type="PANTHER" id="PTHR30121">
    <property type="entry name" value="UNCHARACTERIZED PROTEIN YJGR-RELATED"/>
    <property type="match status" value="1"/>
</dbReference>
<dbReference type="AlphaFoldDB" id="A0A6M6E7S1"/>
<keyword evidence="2" id="KW-0614">Plasmid</keyword>
<evidence type="ECO:0000259" key="1">
    <source>
        <dbReference type="Pfam" id="PF19044"/>
    </source>
</evidence>
<dbReference type="InterPro" id="IPR051162">
    <property type="entry name" value="T4SS_component"/>
</dbReference>
<dbReference type="Gene3D" id="1.10.8.730">
    <property type="match status" value="1"/>
</dbReference>
<feature type="domain" description="TraG P-loop" evidence="1">
    <location>
        <begin position="23"/>
        <end position="335"/>
    </location>
</feature>
<gene>
    <name evidence="2" type="ORF">FDZ14_31445</name>
</gene>